<sequence>MTVPIVRRGAALGLSALWWWAVLRLALSDDVGVLEGVVAAGGWGLSLLPVHCVPKAGARPARGIRIPGGGPGAQDEPGVPAGAVEPAGAYGIPDGVQRGGEEACAGAPGAAAGTPPGAQRDHGMPPVQPEGSGDSFVEGRGWPYGGGDRSLSAEDGGWPYGGAGAAPGREDGDGGGTGRCGESGSPGAPGESGENGESGWDGGADGRGGRDRV</sequence>
<protein>
    <submittedName>
        <fullName evidence="2">Uncharacterized protein</fullName>
    </submittedName>
</protein>
<dbReference type="Proteomes" id="UP001221150">
    <property type="component" value="Unassembled WGS sequence"/>
</dbReference>
<reference evidence="2 3" key="1">
    <citation type="submission" date="2023-03" db="EMBL/GenBank/DDBJ databases">
        <title>Draft genome sequence of Streptomyces sp. K1PA1 isolated from peat swamp forest in Thailand.</title>
        <authorList>
            <person name="Klaysubun C."/>
            <person name="Duangmal K."/>
        </authorList>
    </citation>
    <scope>NUCLEOTIDE SEQUENCE [LARGE SCALE GENOMIC DNA]</scope>
    <source>
        <strain evidence="2 3">K1PA1</strain>
    </source>
</reference>
<accession>A0ABT6AD94</accession>
<name>A0ABT6AD94_9ACTN</name>
<evidence type="ECO:0000313" key="2">
    <source>
        <dbReference type="EMBL" id="MDF3302604.1"/>
    </source>
</evidence>
<evidence type="ECO:0000256" key="1">
    <source>
        <dbReference type="SAM" id="MobiDB-lite"/>
    </source>
</evidence>
<organism evidence="2 3">
    <name type="scientific">Streptomyces tropicalis</name>
    <dbReference type="NCBI Taxonomy" id="3034234"/>
    <lineage>
        <taxon>Bacteria</taxon>
        <taxon>Bacillati</taxon>
        <taxon>Actinomycetota</taxon>
        <taxon>Actinomycetes</taxon>
        <taxon>Kitasatosporales</taxon>
        <taxon>Streptomycetaceae</taxon>
        <taxon>Streptomyces</taxon>
    </lineage>
</organism>
<feature type="compositionally biased region" description="Low complexity" evidence="1">
    <location>
        <begin position="182"/>
        <end position="198"/>
    </location>
</feature>
<dbReference type="RefSeq" id="WP_276112197.1">
    <property type="nucleotide sequence ID" value="NZ_JARJBB010000025.1"/>
</dbReference>
<comment type="caution">
    <text evidence="2">The sequence shown here is derived from an EMBL/GenBank/DDBJ whole genome shotgun (WGS) entry which is preliminary data.</text>
</comment>
<keyword evidence="3" id="KW-1185">Reference proteome</keyword>
<dbReference type="EMBL" id="JARJBB010000025">
    <property type="protein sequence ID" value="MDF3302604.1"/>
    <property type="molecule type" value="Genomic_DNA"/>
</dbReference>
<gene>
    <name evidence="2" type="ORF">P3H78_29145</name>
</gene>
<proteinExistence type="predicted"/>
<feature type="region of interest" description="Disordered" evidence="1">
    <location>
        <begin position="94"/>
        <end position="213"/>
    </location>
</feature>
<evidence type="ECO:0000313" key="3">
    <source>
        <dbReference type="Proteomes" id="UP001221150"/>
    </source>
</evidence>
<feature type="compositionally biased region" description="Low complexity" evidence="1">
    <location>
        <begin position="102"/>
        <end position="118"/>
    </location>
</feature>